<organism evidence="2 3">
    <name type="scientific">Pseudoxanthomonas winnipegensis</name>
    <dbReference type="NCBI Taxonomy" id="2480810"/>
    <lineage>
        <taxon>Bacteria</taxon>
        <taxon>Pseudomonadati</taxon>
        <taxon>Pseudomonadota</taxon>
        <taxon>Gammaproteobacteria</taxon>
        <taxon>Lysobacterales</taxon>
        <taxon>Lysobacteraceae</taxon>
        <taxon>Pseudoxanthomonas</taxon>
    </lineage>
</organism>
<evidence type="ECO:0000256" key="1">
    <source>
        <dbReference type="SAM" id="SignalP"/>
    </source>
</evidence>
<gene>
    <name evidence="2" type="ORF">EA660_17675</name>
</gene>
<dbReference type="PANTHER" id="PTHR33361:SF2">
    <property type="entry name" value="DUF885 DOMAIN-CONTAINING PROTEIN"/>
    <property type="match status" value="1"/>
</dbReference>
<proteinExistence type="predicted"/>
<dbReference type="InterPro" id="IPR010281">
    <property type="entry name" value="DUF885"/>
</dbReference>
<reference evidence="2 3" key="1">
    <citation type="submission" date="2019-02" db="EMBL/GenBank/DDBJ databases">
        <title>WGS of Pseudoxanthomonas species novum from clinical isolates.</title>
        <authorList>
            <person name="Bernier A.-M."/>
            <person name="Bernard K."/>
            <person name="Vachon A."/>
        </authorList>
    </citation>
    <scope>NUCLEOTIDE SEQUENCE [LARGE SCALE GENOMIC DNA]</scope>
    <source>
        <strain evidence="2 3">NML171200</strain>
    </source>
</reference>
<evidence type="ECO:0000313" key="2">
    <source>
        <dbReference type="EMBL" id="TAA21338.1"/>
    </source>
</evidence>
<feature type="chain" id="PRO_5020903829" evidence="1">
    <location>
        <begin position="22"/>
        <end position="596"/>
    </location>
</feature>
<dbReference type="Pfam" id="PF05960">
    <property type="entry name" value="DUF885"/>
    <property type="match status" value="1"/>
</dbReference>
<dbReference type="EMBL" id="SHMC01000009">
    <property type="protein sequence ID" value="TAA21338.1"/>
    <property type="molecule type" value="Genomic_DNA"/>
</dbReference>
<dbReference type="Proteomes" id="UP000292627">
    <property type="component" value="Unassembled WGS sequence"/>
</dbReference>
<dbReference type="OrthoDB" id="9769898at2"/>
<dbReference type="AlphaFoldDB" id="A0A4Q8L5Z7"/>
<protein>
    <submittedName>
        <fullName evidence="2">DUF885 domain-containing protein</fullName>
    </submittedName>
</protein>
<evidence type="ECO:0000313" key="3">
    <source>
        <dbReference type="Proteomes" id="UP000292627"/>
    </source>
</evidence>
<accession>A0A4Q8L5Z7</accession>
<sequence length="596" mass="65487">MIKPLVFVLALALCAPLPGVAAEATSPAAPAWVARSNTYAEALLEAQAAFMPEMASQVGLSAYDARVADLGPNQPARYRAAMTAARGKLEAALQTERDANVRQDLQILLHAVDMELQGSQLNEDLLLPWVDAPQSVFNGINNLLSDQVPPARRAKALDRLKAYVGLTPGSTPFTTLARQRYEEKLANPALLPPTRLEVERALSNVDTYIDGIRELFAEYKIAGAEPALARMAAELKAYADWTRSTVLPKARTDTRLPPQLYAFQLKQVGIDIDPQQLMQRAQVEFMETRAAMQQLAPQVAKAQGLGDTDYRAVVKALKRGTIANDQLEAHYREVIDRIDPIMKRERIVTVPKRPLQMRLGSAAESAASPAPHYLPPPLVGNTGQQGQFVLPVGNPSADGQDAGSRYDDFNFAAAAWTLSAHEGRPGHDLQFAAMVERGLSLARTLFAFNSVNVEGWALYAEAEMVPYEPAEGQMIALQFRLLRAARAMLDPMLNLGLIDRERARLVLENDVGLSPAMARQELDRYTFNAPGQAGSYFYGYSRILELRMQTELALGPKFDRQAFNDFLLDQGLLPPDQLAEAVRTQFVPRYAGKAAP</sequence>
<comment type="caution">
    <text evidence="2">The sequence shown here is derived from an EMBL/GenBank/DDBJ whole genome shotgun (WGS) entry which is preliminary data.</text>
</comment>
<dbReference type="PANTHER" id="PTHR33361">
    <property type="entry name" value="GLR0591 PROTEIN"/>
    <property type="match status" value="1"/>
</dbReference>
<feature type="signal peptide" evidence="1">
    <location>
        <begin position="1"/>
        <end position="21"/>
    </location>
</feature>
<name>A0A4Q8L5Z7_9GAMM</name>
<keyword evidence="1" id="KW-0732">Signal</keyword>